<dbReference type="FunFam" id="3.40.30.10:FF:000012">
    <property type="entry name" value="Monothiol glutaredoxin"/>
    <property type="match status" value="3"/>
</dbReference>
<protein>
    <submittedName>
        <fullName evidence="7">Monothiol glutaredoxin-S17-like isoform X1</fullName>
    </submittedName>
</protein>
<dbReference type="PANTHER" id="PTHR10293:SF73">
    <property type="entry name" value="GLUTAREDOXIN-3"/>
    <property type="match status" value="1"/>
</dbReference>
<dbReference type="RefSeq" id="XP_022715885.1">
    <property type="nucleotide sequence ID" value="XM_022860150.1"/>
</dbReference>
<dbReference type="InterPro" id="IPR002109">
    <property type="entry name" value="Glutaredoxin"/>
</dbReference>
<keyword evidence="3" id="KW-0408">Iron</keyword>
<evidence type="ECO:0000313" key="6">
    <source>
        <dbReference type="Proteomes" id="UP000515121"/>
    </source>
</evidence>
<dbReference type="InterPro" id="IPR036249">
    <property type="entry name" value="Thioredoxin-like_sf"/>
</dbReference>
<dbReference type="GO" id="GO:0051536">
    <property type="term" value="F:iron-sulfur cluster binding"/>
    <property type="evidence" value="ECO:0007669"/>
    <property type="project" value="UniProtKB-KW"/>
</dbReference>
<organism evidence="6 7">
    <name type="scientific">Durio zibethinus</name>
    <name type="common">Durian</name>
    <dbReference type="NCBI Taxonomy" id="66656"/>
    <lineage>
        <taxon>Eukaryota</taxon>
        <taxon>Viridiplantae</taxon>
        <taxon>Streptophyta</taxon>
        <taxon>Embryophyta</taxon>
        <taxon>Tracheophyta</taxon>
        <taxon>Spermatophyta</taxon>
        <taxon>Magnoliopsida</taxon>
        <taxon>eudicotyledons</taxon>
        <taxon>Gunneridae</taxon>
        <taxon>Pentapetalae</taxon>
        <taxon>rosids</taxon>
        <taxon>malvids</taxon>
        <taxon>Malvales</taxon>
        <taxon>Malvaceae</taxon>
        <taxon>Helicteroideae</taxon>
        <taxon>Durio</taxon>
    </lineage>
</organism>
<keyword evidence="2" id="KW-0479">Metal-binding</keyword>
<accession>A0A6P5WID4</accession>
<dbReference type="GO" id="GO:0005634">
    <property type="term" value="C:nucleus"/>
    <property type="evidence" value="ECO:0007669"/>
    <property type="project" value="TreeGrafter"/>
</dbReference>
<name>A0A6P5WID4_DURZI</name>
<dbReference type="InterPro" id="IPR004480">
    <property type="entry name" value="Monothiol_GRX-rel"/>
</dbReference>
<dbReference type="GO" id="GO:0046872">
    <property type="term" value="F:metal ion binding"/>
    <property type="evidence" value="ECO:0007669"/>
    <property type="project" value="UniProtKB-KW"/>
</dbReference>
<dbReference type="InterPro" id="IPR033658">
    <property type="entry name" value="GRX_PICOT-like"/>
</dbReference>
<feature type="domain" description="Thioredoxin" evidence="5">
    <location>
        <begin position="1"/>
        <end position="109"/>
    </location>
</feature>
<dbReference type="Proteomes" id="UP000515121">
    <property type="component" value="Unplaced"/>
</dbReference>
<evidence type="ECO:0000256" key="2">
    <source>
        <dbReference type="ARBA" id="ARBA00022723"/>
    </source>
</evidence>
<keyword evidence="6" id="KW-1185">Reference proteome</keyword>
<sequence>MGGSGSVKDVKSKGELDGLRQSGEPVILHFWASWCEASKHMDHVFSHLSTDFPNSHFLRVEAEELSEISEEYSVSAVPYFVFLKDGKVVDKLEGADPSSLANKVAKVAGSINTGEAAAPASLGMAAGPTILETVQELARENGSSQMGTQVELGLSDTLKKRLQQLINSHPVMLFMKGSPEEPKCGFSRKVVDVLKDERVKFGTFDILSDNEVREGLKKFSNWPTFPQLYCKGELLGGCDIAIAMHESGELKEVFRDHGVDIMGTEQGVGGISEPTGLSTNLDSRLRSLIHSSPVMLFMKGKPEEPKCGFSHKVVEILKQVKVDFESFDILSDDEVRQGLKVFSNWSSYPQLYIKGELIGGSDILLEMQKSGELERVLVEKGIIKRETLEDRLRSLISSSPVMLFMKGNPDAPRCGFSSKVVNALREEGVSFGSFDILTDDEVRQGLKIFSNWPTFPQLYYKGELIGGCDIVLELRNNGELKATLSE</sequence>
<gene>
    <name evidence="7" type="primary">LOC111275054</name>
</gene>
<dbReference type="GO" id="GO:0005829">
    <property type="term" value="C:cytosol"/>
    <property type="evidence" value="ECO:0007669"/>
    <property type="project" value="TreeGrafter"/>
</dbReference>
<dbReference type="NCBIfam" id="TIGR00365">
    <property type="entry name" value="Grx4 family monothiol glutaredoxin"/>
    <property type="match status" value="3"/>
</dbReference>
<evidence type="ECO:0000313" key="7">
    <source>
        <dbReference type="RefSeq" id="XP_022715885.1"/>
    </source>
</evidence>
<dbReference type="GeneID" id="111275054"/>
<dbReference type="PROSITE" id="PS51352">
    <property type="entry name" value="THIOREDOXIN_2"/>
    <property type="match status" value="1"/>
</dbReference>
<dbReference type="Pfam" id="PF00085">
    <property type="entry name" value="Thioredoxin"/>
    <property type="match status" value="1"/>
</dbReference>
<comment type="similarity">
    <text evidence="1">Belongs to the glutaredoxin family. CGFS subfamily.</text>
</comment>
<evidence type="ECO:0000256" key="4">
    <source>
        <dbReference type="ARBA" id="ARBA00023014"/>
    </source>
</evidence>
<reference evidence="7" key="1">
    <citation type="submission" date="2025-08" db="UniProtKB">
        <authorList>
            <consortium name="RefSeq"/>
        </authorList>
    </citation>
    <scope>IDENTIFICATION</scope>
    <source>
        <tissue evidence="7">Fruit stalk</tissue>
    </source>
</reference>
<dbReference type="FunFam" id="3.40.30.10:FF:000092">
    <property type="entry name" value="Monothiol glutaredoxin"/>
    <property type="match status" value="1"/>
</dbReference>
<dbReference type="InterPro" id="IPR013766">
    <property type="entry name" value="Thioredoxin_domain"/>
</dbReference>
<dbReference type="PROSITE" id="PS51354">
    <property type="entry name" value="GLUTAREDOXIN_2"/>
    <property type="match status" value="3"/>
</dbReference>
<dbReference type="Gene3D" id="3.40.30.10">
    <property type="entry name" value="Glutaredoxin"/>
    <property type="match status" value="4"/>
</dbReference>
<dbReference type="OrthoDB" id="415696at2759"/>
<dbReference type="CDD" id="cd03028">
    <property type="entry name" value="GRX_PICOT_like"/>
    <property type="match status" value="3"/>
</dbReference>
<proteinExistence type="inferred from homology"/>
<evidence type="ECO:0000256" key="3">
    <source>
        <dbReference type="ARBA" id="ARBA00023004"/>
    </source>
</evidence>
<dbReference type="SUPFAM" id="SSF52833">
    <property type="entry name" value="Thioredoxin-like"/>
    <property type="match status" value="4"/>
</dbReference>
<keyword evidence="4" id="KW-0411">Iron-sulfur</keyword>
<evidence type="ECO:0000259" key="5">
    <source>
        <dbReference type="PROSITE" id="PS51352"/>
    </source>
</evidence>
<dbReference type="AlphaFoldDB" id="A0A6P5WID4"/>
<dbReference type="KEGG" id="dzi:111275054"/>
<dbReference type="GO" id="GO:0006879">
    <property type="term" value="P:intracellular iron ion homeostasis"/>
    <property type="evidence" value="ECO:0007669"/>
    <property type="project" value="TreeGrafter"/>
</dbReference>
<dbReference type="PANTHER" id="PTHR10293">
    <property type="entry name" value="GLUTAREDOXIN FAMILY MEMBER"/>
    <property type="match status" value="1"/>
</dbReference>
<dbReference type="CDD" id="cd02984">
    <property type="entry name" value="TRX_PICOT"/>
    <property type="match status" value="1"/>
</dbReference>
<dbReference type="Pfam" id="PF00462">
    <property type="entry name" value="Glutaredoxin"/>
    <property type="match status" value="3"/>
</dbReference>
<evidence type="ECO:0000256" key="1">
    <source>
        <dbReference type="ARBA" id="ARBA00008983"/>
    </source>
</evidence>